<evidence type="ECO:0000313" key="1">
    <source>
        <dbReference type="EMBL" id="MEQ2250238.1"/>
    </source>
</evidence>
<comment type="caution">
    <text evidence="1">The sequence shown here is derived from an EMBL/GenBank/DDBJ whole genome shotgun (WGS) entry which is preliminary data.</text>
</comment>
<proteinExistence type="predicted"/>
<organism evidence="1 2">
    <name type="scientific">Ilyodon furcidens</name>
    <name type="common">goldbreast splitfin</name>
    <dbReference type="NCBI Taxonomy" id="33524"/>
    <lineage>
        <taxon>Eukaryota</taxon>
        <taxon>Metazoa</taxon>
        <taxon>Chordata</taxon>
        <taxon>Craniata</taxon>
        <taxon>Vertebrata</taxon>
        <taxon>Euteleostomi</taxon>
        <taxon>Actinopterygii</taxon>
        <taxon>Neopterygii</taxon>
        <taxon>Teleostei</taxon>
        <taxon>Neoteleostei</taxon>
        <taxon>Acanthomorphata</taxon>
        <taxon>Ovalentaria</taxon>
        <taxon>Atherinomorphae</taxon>
        <taxon>Cyprinodontiformes</taxon>
        <taxon>Goodeidae</taxon>
        <taxon>Ilyodon</taxon>
    </lineage>
</organism>
<gene>
    <name evidence="1" type="ORF">ILYODFUR_037880</name>
</gene>
<sequence length="109" mass="12283">MQLTHTMLMVHTCCHGYLLCSMRSLTTILSVAKEKHKGTVFSITIFCAKLNSRLCVTHSTTPSSLFVGISSFLSGWGKWEHYTNDIYKNRGRAAGQACVYVCCFFYQTL</sequence>
<protein>
    <recommendedName>
        <fullName evidence="3">Secreted protein</fullName>
    </recommendedName>
</protein>
<dbReference type="EMBL" id="JAHRIQ010089860">
    <property type="protein sequence ID" value="MEQ2250238.1"/>
    <property type="molecule type" value="Genomic_DNA"/>
</dbReference>
<accession>A0ABV0V1D6</accession>
<reference evidence="1 2" key="1">
    <citation type="submission" date="2021-06" db="EMBL/GenBank/DDBJ databases">
        <authorList>
            <person name="Palmer J.M."/>
        </authorList>
    </citation>
    <scope>NUCLEOTIDE SEQUENCE [LARGE SCALE GENOMIC DNA]</scope>
    <source>
        <strain evidence="2">if_2019</strain>
        <tissue evidence="1">Muscle</tissue>
    </source>
</reference>
<dbReference type="Proteomes" id="UP001482620">
    <property type="component" value="Unassembled WGS sequence"/>
</dbReference>
<keyword evidence="2" id="KW-1185">Reference proteome</keyword>
<evidence type="ECO:0008006" key="3">
    <source>
        <dbReference type="Google" id="ProtNLM"/>
    </source>
</evidence>
<evidence type="ECO:0000313" key="2">
    <source>
        <dbReference type="Proteomes" id="UP001482620"/>
    </source>
</evidence>
<name>A0ABV0V1D6_9TELE</name>